<dbReference type="PANTHER" id="PTHR31803:SF3">
    <property type="entry name" value="ALTERNATIVE OXIDASE"/>
    <property type="match status" value="1"/>
</dbReference>
<accession>A0A7J7DWB4</accession>
<protein>
    <submittedName>
        <fullName evidence="4">Ubiquinol oxidase 2 mitochondrial-like</fullName>
    </submittedName>
</protein>
<evidence type="ECO:0000256" key="1">
    <source>
        <dbReference type="ARBA" id="ARBA00004448"/>
    </source>
</evidence>
<dbReference type="Proteomes" id="UP000593562">
    <property type="component" value="Unassembled WGS sequence"/>
</dbReference>
<feature type="compositionally biased region" description="Basic and acidic residues" evidence="3">
    <location>
        <begin position="75"/>
        <end position="87"/>
    </location>
</feature>
<evidence type="ECO:0000313" key="4">
    <source>
        <dbReference type="EMBL" id="KAF5750579.1"/>
    </source>
</evidence>
<evidence type="ECO:0000256" key="3">
    <source>
        <dbReference type="SAM" id="MobiDB-lite"/>
    </source>
</evidence>
<evidence type="ECO:0000256" key="2">
    <source>
        <dbReference type="ARBA" id="ARBA00011748"/>
    </source>
</evidence>
<keyword evidence="5" id="KW-1185">Reference proteome</keyword>
<dbReference type="GO" id="GO:0009916">
    <property type="term" value="F:alternative oxidase activity"/>
    <property type="evidence" value="ECO:0007669"/>
    <property type="project" value="InterPro"/>
</dbReference>
<dbReference type="EMBL" id="JAAARO010000003">
    <property type="protein sequence ID" value="KAF5750579.1"/>
    <property type="molecule type" value="Genomic_DNA"/>
</dbReference>
<dbReference type="PANTHER" id="PTHR31803">
    <property type="entry name" value="ALTERNATIVE OXIDASE"/>
    <property type="match status" value="1"/>
</dbReference>
<dbReference type="AlphaFoldDB" id="A0A7J7DWB4"/>
<gene>
    <name evidence="4" type="ORF">HS088_TW03G00918</name>
</gene>
<comment type="subunit">
    <text evidence="2">Homodimer; disulfide-linked.</text>
</comment>
<dbReference type="InterPro" id="IPR002680">
    <property type="entry name" value="AOX"/>
</dbReference>
<name>A0A7J7DWB4_TRIWF</name>
<dbReference type="InParanoid" id="A0A7J7DWB4"/>
<dbReference type="GO" id="GO:0010230">
    <property type="term" value="P:alternative respiration"/>
    <property type="evidence" value="ECO:0007669"/>
    <property type="project" value="TreeGrafter"/>
</dbReference>
<dbReference type="GO" id="GO:0005743">
    <property type="term" value="C:mitochondrial inner membrane"/>
    <property type="evidence" value="ECO:0007669"/>
    <property type="project" value="UniProtKB-SubCell"/>
</dbReference>
<feature type="region of interest" description="Disordered" evidence="3">
    <location>
        <begin position="68"/>
        <end position="104"/>
    </location>
</feature>
<reference evidence="4 5" key="1">
    <citation type="journal article" date="2020" name="Nat. Commun.">
        <title>Genome of Tripterygium wilfordii and identification of cytochrome P450 involved in triptolide biosynthesis.</title>
        <authorList>
            <person name="Tu L."/>
            <person name="Su P."/>
            <person name="Zhang Z."/>
            <person name="Gao L."/>
            <person name="Wang J."/>
            <person name="Hu T."/>
            <person name="Zhou J."/>
            <person name="Zhang Y."/>
            <person name="Zhao Y."/>
            <person name="Liu Y."/>
            <person name="Song Y."/>
            <person name="Tong Y."/>
            <person name="Lu Y."/>
            <person name="Yang J."/>
            <person name="Xu C."/>
            <person name="Jia M."/>
            <person name="Peters R.J."/>
            <person name="Huang L."/>
            <person name="Gao W."/>
        </authorList>
    </citation>
    <scope>NUCLEOTIDE SEQUENCE [LARGE SCALE GENOMIC DNA]</scope>
    <source>
        <strain evidence="5">cv. XIE 37</strain>
        <tissue evidence="4">Leaf</tissue>
    </source>
</reference>
<organism evidence="4 5">
    <name type="scientific">Tripterygium wilfordii</name>
    <name type="common">Thunder God vine</name>
    <dbReference type="NCBI Taxonomy" id="458696"/>
    <lineage>
        <taxon>Eukaryota</taxon>
        <taxon>Viridiplantae</taxon>
        <taxon>Streptophyta</taxon>
        <taxon>Embryophyta</taxon>
        <taxon>Tracheophyta</taxon>
        <taxon>Spermatophyta</taxon>
        <taxon>Magnoliopsida</taxon>
        <taxon>eudicotyledons</taxon>
        <taxon>Gunneridae</taxon>
        <taxon>Pentapetalae</taxon>
        <taxon>rosids</taxon>
        <taxon>fabids</taxon>
        <taxon>Celastrales</taxon>
        <taxon>Celastraceae</taxon>
        <taxon>Tripterygium</taxon>
    </lineage>
</organism>
<comment type="caution">
    <text evidence="4">The sequence shown here is derived from an EMBL/GenBank/DDBJ whole genome shotgun (WGS) entry which is preliminary data.</text>
</comment>
<sequence length="191" mass="21513">MMSRGGYRMSGSLLATVVQRSFSTTTVRRVPNEVASTILIGRGSHLRCEAHVRNAIFLTRAPVLGVRNGSSMGQKGEKGQKEKEKKQPLAGSKGGAGGKDEKQISSYWGVPPKKITKEDGTEWRWNCFRPWETYKADLSINLKKHHAPTSFMDRMALWTVKALRWPTDLFFKDIHCQGRQLRESPAPIGYH</sequence>
<comment type="subcellular location">
    <subcellularLocation>
        <location evidence="1">Mitochondrion inner membrane</location>
        <topology evidence="1">Multi-pass membrane protein</topology>
    </subcellularLocation>
</comment>
<evidence type="ECO:0000313" key="5">
    <source>
        <dbReference type="Proteomes" id="UP000593562"/>
    </source>
</evidence>
<proteinExistence type="predicted"/>